<evidence type="ECO:0000313" key="1">
    <source>
        <dbReference type="EMBL" id="KAH7990651.1"/>
    </source>
</evidence>
<sequence length="428" mass="48218">MELAYTLFLIILYLLIAPLALVFVWAVYYDLSTSEIPPGIDQPLKLRILHWLLIISASLGKILESLCFCSQIHFIRFIQEGKKLGEDPKLWIQDLMFEDIPVRVYQPREPKSERRKGVVYFHGGGWMFGSINTDKTKIDLDSDFPMCLFSDSYDHVCRYIAKESDSVVVSVGYNLAPEQKYPSQFYECLAATAHFLKRADDYGVDPARIIVGGDSVGGNFTASVCQALVSRTDLAKPLAQILIYPGLQAIDFNLPSYQQNRAVPILYREHVICSALRYLNKDLSVLDSVVRGCHVPTDIKMRFGKCINSENIPQEFKARGFEPSQAASFVDDVYEVVKQALEATFSPLMAEDAVLSQLPKACIVTCEYDVLRDDGILYKKRLEDNGVPVTWYHIEDGFHGVINFFNGLLSFPSGKKGVDSIVTFIRSS</sequence>
<reference evidence="1" key="1">
    <citation type="submission" date="2021-08" db="EMBL/GenBank/DDBJ databases">
        <title>The first chromosome-level gecko genome reveals the dynamic sex chromosomes of Neotropical dwarf geckos (Sphaerodactylidae: Sphaerodactylus).</title>
        <authorList>
            <person name="Pinto B.J."/>
            <person name="Keating S.E."/>
            <person name="Gamble T."/>
        </authorList>
    </citation>
    <scope>NUCLEOTIDE SEQUENCE</scope>
    <source>
        <strain evidence="1">TG3544</strain>
    </source>
</reference>
<comment type="caution">
    <text evidence="1">The sequence shown here is derived from an EMBL/GenBank/DDBJ whole genome shotgun (WGS) entry which is preliminary data.</text>
</comment>
<dbReference type="Proteomes" id="UP000827872">
    <property type="component" value="Linkage Group LG16"/>
</dbReference>
<accession>A0ACB8EDI8</accession>
<organism evidence="1 2">
    <name type="scientific">Sphaerodactylus townsendi</name>
    <dbReference type="NCBI Taxonomy" id="933632"/>
    <lineage>
        <taxon>Eukaryota</taxon>
        <taxon>Metazoa</taxon>
        <taxon>Chordata</taxon>
        <taxon>Craniata</taxon>
        <taxon>Vertebrata</taxon>
        <taxon>Euteleostomi</taxon>
        <taxon>Lepidosauria</taxon>
        <taxon>Squamata</taxon>
        <taxon>Bifurcata</taxon>
        <taxon>Gekkota</taxon>
        <taxon>Sphaerodactylidae</taxon>
        <taxon>Sphaerodactylus</taxon>
    </lineage>
</organism>
<protein>
    <submittedName>
        <fullName evidence="1">Uncharacterized protein</fullName>
    </submittedName>
</protein>
<gene>
    <name evidence="1" type="ORF">K3G42_009707</name>
</gene>
<evidence type="ECO:0000313" key="2">
    <source>
        <dbReference type="Proteomes" id="UP000827872"/>
    </source>
</evidence>
<proteinExistence type="predicted"/>
<keyword evidence="2" id="KW-1185">Reference proteome</keyword>
<dbReference type="EMBL" id="CM037629">
    <property type="protein sequence ID" value="KAH7990651.1"/>
    <property type="molecule type" value="Genomic_DNA"/>
</dbReference>
<name>A0ACB8EDI8_9SAUR</name>